<dbReference type="PANTHER" id="PTHR45772">
    <property type="entry name" value="CONSERVED COMPONENT OF ABC TRANSPORTER FOR NATURAL AMINO ACIDS-RELATED"/>
    <property type="match status" value="1"/>
</dbReference>
<name>A0A7Y0Q2P4_9FIRM</name>
<evidence type="ECO:0000256" key="1">
    <source>
        <dbReference type="ARBA" id="ARBA00022448"/>
    </source>
</evidence>
<dbReference type="Gene3D" id="3.40.50.300">
    <property type="entry name" value="P-loop containing nucleotide triphosphate hydrolases"/>
    <property type="match status" value="1"/>
</dbReference>
<keyword evidence="6" id="KW-1185">Reference proteome</keyword>
<dbReference type="Proteomes" id="UP000533476">
    <property type="component" value="Unassembled WGS sequence"/>
</dbReference>
<dbReference type="InterPro" id="IPR032823">
    <property type="entry name" value="BCA_ABC_TP_C"/>
</dbReference>
<feature type="domain" description="ABC transporter" evidence="4">
    <location>
        <begin position="4"/>
        <end position="251"/>
    </location>
</feature>
<dbReference type="CDD" id="cd03219">
    <property type="entry name" value="ABC_Mj1267_LivG_branched"/>
    <property type="match status" value="1"/>
</dbReference>
<dbReference type="PROSITE" id="PS50893">
    <property type="entry name" value="ABC_TRANSPORTER_2"/>
    <property type="match status" value="1"/>
</dbReference>
<dbReference type="SUPFAM" id="SSF52540">
    <property type="entry name" value="P-loop containing nucleoside triphosphate hydrolases"/>
    <property type="match status" value="1"/>
</dbReference>
<dbReference type="GO" id="GO:0005886">
    <property type="term" value="C:plasma membrane"/>
    <property type="evidence" value="ECO:0007669"/>
    <property type="project" value="TreeGrafter"/>
</dbReference>
<dbReference type="InterPro" id="IPR003439">
    <property type="entry name" value="ABC_transporter-like_ATP-bd"/>
</dbReference>
<gene>
    <name evidence="5" type="ORF">HIJ39_10310</name>
</gene>
<keyword evidence="1" id="KW-0813">Transport</keyword>
<keyword evidence="2" id="KW-0547">Nucleotide-binding</keyword>
<keyword evidence="3 5" id="KW-0067">ATP-binding</keyword>
<dbReference type="SMART" id="SM00382">
    <property type="entry name" value="AAA"/>
    <property type="match status" value="1"/>
</dbReference>
<evidence type="ECO:0000256" key="3">
    <source>
        <dbReference type="ARBA" id="ARBA00022840"/>
    </source>
</evidence>
<evidence type="ECO:0000313" key="5">
    <source>
        <dbReference type="EMBL" id="NMP22742.1"/>
    </source>
</evidence>
<sequence>MTTLSVDHVVRAFGGVRAVDDVSFQAGAGSIHAIIGPNGAGKTTLFNLISGVLPPTTGAVRLDEVSLHDKPSHQIAELGVIRTFQHPRVFTGWTVRDNVMLGAHLEVRTGFLSTILGVRRQRHLKALAEERADAALGEVGLGDAADLVAGHLTTGQERLMDMARALAARPRVLLLDEPAAGLTPMETRELAQRLKALKGPDRVIIVIEHDMSLVFDVADSVMVMNQGRLIASGSPAQVAQEAAVREAYLGSEMLEHAGD</sequence>
<dbReference type="Pfam" id="PF12399">
    <property type="entry name" value="BCA_ABC_TP_C"/>
    <property type="match status" value="1"/>
</dbReference>
<evidence type="ECO:0000313" key="6">
    <source>
        <dbReference type="Proteomes" id="UP000533476"/>
    </source>
</evidence>
<organism evidence="5 6">
    <name type="scientific">Sulfobacillus harzensis</name>
    <dbReference type="NCBI Taxonomy" id="2729629"/>
    <lineage>
        <taxon>Bacteria</taxon>
        <taxon>Bacillati</taxon>
        <taxon>Bacillota</taxon>
        <taxon>Clostridia</taxon>
        <taxon>Eubacteriales</taxon>
        <taxon>Clostridiales Family XVII. Incertae Sedis</taxon>
        <taxon>Sulfobacillus</taxon>
    </lineage>
</organism>
<dbReference type="GO" id="GO:0005524">
    <property type="term" value="F:ATP binding"/>
    <property type="evidence" value="ECO:0007669"/>
    <property type="project" value="UniProtKB-KW"/>
</dbReference>
<dbReference type="GO" id="GO:0016887">
    <property type="term" value="F:ATP hydrolysis activity"/>
    <property type="evidence" value="ECO:0007669"/>
    <property type="project" value="InterPro"/>
</dbReference>
<protein>
    <submittedName>
        <fullName evidence="5">ABC transporter ATP-binding protein</fullName>
    </submittedName>
</protein>
<dbReference type="AlphaFoldDB" id="A0A7Y0Q2P4"/>
<evidence type="ECO:0000256" key="2">
    <source>
        <dbReference type="ARBA" id="ARBA00022741"/>
    </source>
</evidence>
<dbReference type="FunFam" id="3.40.50.300:FF:000421">
    <property type="entry name" value="Branched-chain amino acid ABC transporter ATP-binding protein"/>
    <property type="match status" value="1"/>
</dbReference>
<dbReference type="InterPro" id="IPR027417">
    <property type="entry name" value="P-loop_NTPase"/>
</dbReference>
<dbReference type="InterPro" id="IPR051120">
    <property type="entry name" value="ABC_AA/LPS_Transport"/>
</dbReference>
<reference evidence="5 6" key="1">
    <citation type="submission" date="2020-04" db="EMBL/GenBank/DDBJ databases">
        <authorList>
            <person name="Zhang R."/>
            <person name="Schippers A."/>
        </authorList>
    </citation>
    <scope>NUCLEOTIDE SEQUENCE [LARGE SCALE GENOMIC DNA]</scope>
    <source>
        <strain evidence="5 6">DSM 109850</strain>
    </source>
</reference>
<dbReference type="Pfam" id="PF00005">
    <property type="entry name" value="ABC_tran"/>
    <property type="match status" value="1"/>
</dbReference>
<dbReference type="InterPro" id="IPR003593">
    <property type="entry name" value="AAA+_ATPase"/>
</dbReference>
<dbReference type="RefSeq" id="WP_169099357.1">
    <property type="nucleotide sequence ID" value="NZ_JABBVZ010000030.1"/>
</dbReference>
<dbReference type="PANTHER" id="PTHR45772:SF2">
    <property type="entry name" value="ABC TRANSPORTER ATP-BINDING PROTEIN"/>
    <property type="match status" value="1"/>
</dbReference>
<accession>A0A7Y0Q2P4</accession>
<comment type="caution">
    <text evidence="5">The sequence shown here is derived from an EMBL/GenBank/DDBJ whole genome shotgun (WGS) entry which is preliminary data.</text>
</comment>
<evidence type="ECO:0000259" key="4">
    <source>
        <dbReference type="PROSITE" id="PS50893"/>
    </source>
</evidence>
<dbReference type="EMBL" id="JABBVZ010000030">
    <property type="protein sequence ID" value="NMP22742.1"/>
    <property type="molecule type" value="Genomic_DNA"/>
</dbReference>
<proteinExistence type="predicted"/>